<evidence type="ECO:0000313" key="2">
    <source>
        <dbReference type="Proteomes" id="UP000501802"/>
    </source>
</evidence>
<gene>
    <name evidence="1" type="ORF">G8759_33580</name>
</gene>
<evidence type="ECO:0000313" key="1">
    <source>
        <dbReference type="EMBL" id="QIP17224.1"/>
    </source>
</evidence>
<dbReference type="InterPro" id="IPR006439">
    <property type="entry name" value="HAD-SF_hydro_IA"/>
</dbReference>
<dbReference type="Gene3D" id="3.40.50.1000">
    <property type="entry name" value="HAD superfamily/HAD-like"/>
    <property type="match status" value="1"/>
</dbReference>
<dbReference type="PRINTS" id="PR00413">
    <property type="entry name" value="HADHALOGNASE"/>
</dbReference>
<dbReference type="InterPro" id="IPR036412">
    <property type="entry name" value="HAD-like_sf"/>
</dbReference>
<dbReference type="InterPro" id="IPR023198">
    <property type="entry name" value="PGP-like_dom2"/>
</dbReference>
<keyword evidence="2" id="KW-1185">Reference proteome</keyword>
<dbReference type="NCBIfam" id="TIGR01509">
    <property type="entry name" value="HAD-SF-IA-v3"/>
    <property type="match status" value="1"/>
</dbReference>
<dbReference type="PANTHER" id="PTHR43611">
    <property type="entry name" value="ALPHA-D-GLUCOSE 1-PHOSPHATE PHOSPHATASE"/>
    <property type="match status" value="1"/>
</dbReference>
<dbReference type="Pfam" id="PF00702">
    <property type="entry name" value="Hydrolase"/>
    <property type="match status" value="1"/>
</dbReference>
<dbReference type="SFLD" id="SFLDG01129">
    <property type="entry name" value="C1.5:_HAD__Beta-PGM__Phosphata"/>
    <property type="match status" value="1"/>
</dbReference>
<reference evidence="1 2" key="1">
    <citation type="submission" date="2020-03" db="EMBL/GenBank/DDBJ databases">
        <authorList>
            <person name="Kim M.K."/>
        </authorList>
    </citation>
    <scope>NUCLEOTIDE SEQUENCE [LARGE SCALE GENOMIC DNA]</scope>
    <source>
        <strain evidence="1 2">BT328</strain>
    </source>
</reference>
<dbReference type="RefSeq" id="WP_167217867.1">
    <property type="nucleotide sequence ID" value="NZ_CP050063.1"/>
</dbReference>
<dbReference type="PANTHER" id="PTHR43611:SF3">
    <property type="entry name" value="FLAVIN MONONUCLEOTIDE HYDROLASE 1, CHLOROPLATIC"/>
    <property type="match status" value="1"/>
</dbReference>
<protein>
    <submittedName>
        <fullName evidence="1">HAD family phosphatase</fullName>
    </submittedName>
</protein>
<dbReference type="Gene3D" id="1.10.150.240">
    <property type="entry name" value="Putative phosphatase, domain 2"/>
    <property type="match status" value="1"/>
</dbReference>
<organism evidence="1 2">
    <name type="scientific">Spirosoma aureum</name>
    <dbReference type="NCBI Taxonomy" id="2692134"/>
    <lineage>
        <taxon>Bacteria</taxon>
        <taxon>Pseudomonadati</taxon>
        <taxon>Bacteroidota</taxon>
        <taxon>Cytophagia</taxon>
        <taxon>Cytophagales</taxon>
        <taxon>Cytophagaceae</taxon>
        <taxon>Spirosoma</taxon>
    </lineage>
</organism>
<dbReference type="SFLD" id="SFLDS00003">
    <property type="entry name" value="Haloacid_Dehalogenase"/>
    <property type="match status" value="1"/>
</dbReference>
<accession>A0A6G9AXW3</accession>
<sequence>MTPTQPVKALFLDIGGVLLTNGWDRNARRRAAELFGLDYEQLNERHHLTFDTYESGKLSLDDYLKRIVFYQKRSYSPLEFTRFIMEQSEPYPDMIQLVSQLKQEYGLKLLAVNNEGREINAYRIRQFGLDTFFDAFVSSCYVHLRKPDIDIFQLALDVAQVEPDQVVYVDDRLMFVQVARTLGMHCIQHTSHDSTRAKLASLGLVLGHRSE</sequence>
<dbReference type="Proteomes" id="UP000501802">
    <property type="component" value="Chromosome"/>
</dbReference>
<proteinExistence type="predicted"/>
<dbReference type="EMBL" id="CP050063">
    <property type="protein sequence ID" value="QIP17224.1"/>
    <property type="molecule type" value="Genomic_DNA"/>
</dbReference>
<name>A0A6G9AXW3_9BACT</name>
<dbReference type="InterPro" id="IPR023214">
    <property type="entry name" value="HAD_sf"/>
</dbReference>
<dbReference type="SUPFAM" id="SSF56784">
    <property type="entry name" value="HAD-like"/>
    <property type="match status" value="1"/>
</dbReference>
<dbReference type="CDD" id="cd02603">
    <property type="entry name" value="HAD_sEH-N_like"/>
    <property type="match status" value="1"/>
</dbReference>
<dbReference type="AlphaFoldDB" id="A0A6G9AXW3"/>
<dbReference type="KEGG" id="spib:G8759_33580"/>